<dbReference type="PROSITE" id="PS00518">
    <property type="entry name" value="ZF_RING_1"/>
    <property type="match status" value="1"/>
</dbReference>
<proteinExistence type="predicted"/>
<evidence type="ECO:0000256" key="1">
    <source>
        <dbReference type="ARBA" id="ARBA00022723"/>
    </source>
</evidence>
<reference evidence="6" key="2">
    <citation type="submission" date="2023-01" db="EMBL/GenBank/DDBJ databases">
        <authorList>
            <person name="Rosani U."/>
            <person name="Delmont T.O."/>
            <person name="Gaia M."/>
            <person name="Krupovic M."/>
        </authorList>
    </citation>
    <scope>NUCLEOTIDE SEQUENCE</scope>
    <source>
        <strain evidence="6">MalacoHV1/China/2018</strain>
    </source>
</reference>
<keyword evidence="3" id="KW-0862">Zinc</keyword>
<keyword evidence="1" id="KW-0479">Metal-binding</keyword>
<dbReference type="PROSITE" id="PS50089">
    <property type="entry name" value="ZF_RING_2"/>
    <property type="match status" value="1"/>
</dbReference>
<evidence type="ECO:0000259" key="5">
    <source>
        <dbReference type="PROSITE" id="PS50089"/>
    </source>
</evidence>
<evidence type="ECO:0000256" key="3">
    <source>
        <dbReference type="ARBA" id="ARBA00022833"/>
    </source>
</evidence>
<organism evidence="6">
    <name type="scientific">Malaco herpesvirus 1</name>
    <dbReference type="NCBI Taxonomy" id="3031797"/>
    <lineage>
        <taxon>Viruses</taxon>
        <taxon>Duplodnaviria</taxon>
        <taxon>Heunggongvirae</taxon>
        <taxon>Peploviricota</taxon>
        <taxon>Herviviricetes</taxon>
        <taxon>Herpesvirales</taxon>
        <taxon>Malacoherpesviridae</taxon>
    </lineage>
</organism>
<dbReference type="InterPro" id="IPR017907">
    <property type="entry name" value="Znf_RING_CS"/>
</dbReference>
<dbReference type="InterPro" id="IPR013083">
    <property type="entry name" value="Znf_RING/FYVE/PHD"/>
</dbReference>
<sequence length="333" mass="38949">MDETFFCAVCIETCYLYEQSYHPDEDLHFPCKHILCSVCYEKLPTNSCPSCRRQLPLKRVTLEQEESMQMYMNAIGEEMIDRNLFEDFDGEHVSPNEDIRHSISEEEMRAVVDTPWYDDDALPDIPDNTERNNVIEHEGVIMIQDGDLPIIPPLRRRRRPRTRGLSFTRRHARLLPNNSWIDYANQNNTRTRNRIAFRTLMDVGVLHRGLRFEYDHSTQLNIVRMRNRTRGVYDDAEAAGFINVACTIRFNLTQYPMNNDDYYLTMSKNINKIFLRSNRRGACGVCNAQLEPNHHHMSDCNCKSTVCNRCKILINNMTVPIHPNGCILNHNNM</sequence>
<evidence type="ECO:0000256" key="4">
    <source>
        <dbReference type="PROSITE-ProRule" id="PRU00175"/>
    </source>
</evidence>
<protein>
    <submittedName>
        <fullName evidence="6">ORF67</fullName>
    </submittedName>
</protein>
<accession>A0AA48P7S9</accession>
<dbReference type="Gene3D" id="3.30.40.10">
    <property type="entry name" value="Zinc/RING finger domain, C3HC4 (zinc finger)"/>
    <property type="match status" value="1"/>
</dbReference>
<dbReference type="SUPFAM" id="SSF57850">
    <property type="entry name" value="RING/U-box"/>
    <property type="match status" value="1"/>
</dbReference>
<dbReference type="InterPro" id="IPR001841">
    <property type="entry name" value="Znf_RING"/>
</dbReference>
<feature type="domain" description="RING-type" evidence="5">
    <location>
        <begin position="7"/>
        <end position="52"/>
    </location>
</feature>
<name>A0AA48P7S9_9VIRU</name>
<evidence type="ECO:0000256" key="2">
    <source>
        <dbReference type="ARBA" id="ARBA00022771"/>
    </source>
</evidence>
<evidence type="ECO:0000313" key="6">
    <source>
        <dbReference type="EMBL" id="DBA11768.1"/>
    </source>
</evidence>
<reference evidence="6" key="1">
    <citation type="journal article" date="2023" name="Front. Mar. Sci.">
        <title>Tracing the invertebrate herpesviruses in the global sequence datasets.</title>
        <authorList>
            <person name="Rosani U."/>
            <person name="Gaia M."/>
            <person name="Delmont T.O."/>
            <person name="Krupovic M."/>
        </authorList>
    </citation>
    <scope>NUCLEOTIDE SEQUENCE</scope>
    <source>
        <strain evidence="6">MalacoHV1/China/2018</strain>
    </source>
</reference>
<dbReference type="GO" id="GO:0008270">
    <property type="term" value="F:zinc ion binding"/>
    <property type="evidence" value="ECO:0007669"/>
    <property type="project" value="UniProtKB-KW"/>
</dbReference>
<dbReference type="EMBL" id="BK063093">
    <property type="protein sequence ID" value="DBA11768.1"/>
    <property type="molecule type" value="Genomic_DNA"/>
</dbReference>
<keyword evidence="2 4" id="KW-0863">Zinc-finger</keyword>